<dbReference type="EMBL" id="CP141614">
    <property type="protein sequence ID" value="WRP13755.1"/>
    <property type="molecule type" value="Genomic_DNA"/>
</dbReference>
<evidence type="ECO:0000313" key="1">
    <source>
        <dbReference type="EMBL" id="WRP13755.1"/>
    </source>
</evidence>
<dbReference type="RefSeq" id="WP_324668000.1">
    <property type="nucleotide sequence ID" value="NZ_CP141614.1"/>
</dbReference>
<dbReference type="Proteomes" id="UP001333102">
    <property type="component" value="Chromosome"/>
</dbReference>
<evidence type="ECO:0000313" key="2">
    <source>
        <dbReference type="Proteomes" id="UP001333102"/>
    </source>
</evidence>
<sequence length="108" mass="12219">MGTIRFYRISGTDHYIKAWPLMRLMLGTTQYILAVTTSPERADSVTLEWLVVPRDLKRIEPVRASELPSTVRRTFAKVRADDVIEALVQVGEALWGEILDDDGDGRVC</sequence>
<protein>
    <submittedName>
        <fullName evidence="1">Uncharacterized protein</fullName>
    </submittedName>
</protein>
<organism evidence="1 2">
    <name type="scientific">Geochorda subterranea</name>
    <dbReference type="NCBI Taxonomy" id="3109564"/>
    <lineage>
        <taxon>Bacteria</taxon>
        <taxon>Bacillati</taxon>
        <taxon>Bacillota</taxon>
        <taxon>Limnochordia</taxon>
        <taxon>Limnochordales</taxon>
        <taxon>Geochordaceae</taxon>
        <taxon>Geochorda</taxon>
    </lineage>
</organism>
<accession>A0ABZ1BMF8</accession>
<name>A0ABZ1BMF8_9FIRM</name>
<keyword evidence="2" id="KW-1185">Reference proteome</keyword>
<proteinExistence type="predicted"/>
<gene>
    <name evidence="1" type="ORF">VLY81_09930</name>
</gene>
<reference evidence="2" key="1">
    <citation type="submission" date="2023-12" db="EMBL/GenBank/DDBJ databases">
        <title>Novel isolates from deep terrestrial aquifers shed light on the physiology and ecology of the class Limnochordia.</title>
        <authorList>
            <person name="Karnachuk O.V."/>
            <person name="Lukina A.P."/>
            <person name="Avakyan M.R."/>
            <person name="Kadnikov V."/>
            <person name="Begmatov S."/>
            <person name="Beletsky A.V."/>
            <person name="Mardanov A.V."/>
            <person name="Ravin N.V."/>
        </authorList>
    </citation>
    <scope>NUCLEOTIDE SEQUENCE [LARGE SCALE GENOMIC DNA]</scope>
    <source>
        <strain evidence="2">LN</strain>
    </source>
</reference>